<dbReference type="Pfam" id="PF22922">
    <property type="entry name" value="GAF_NLP"/>
    <property type="match status" value="1"/>
</dbReference>
<evidence type="ECO:0000256" key="4">
    <source>
        <dbReference type="ARBA" id="ARBA00023163"/>
    </source>
</evidence>
<dbReference type="InterPro" id="IPR003035">
    <property type="entry name" value="RWP-RK_dom"/>
</dbReference>
<evidence type="ECO:0000256" key="7">
    <source>
        <dbReference type="SAM" id="Phobius"/>
    </source>
</evidence>
<dbReference type="Pfam" id="PF00564">
    <property type="entry name" value="PB1"/>
    <property type="match status" value="1"/>
</dbReference>
<dbReference type="InterPro" id="IPR045012">
    <property type="entry name" value="NLP"/>
</dbReference>
<reference evidence="10 11" key="1">
    <citation type="journal article" date="2019" name="G3 (Bethesda)">
        <title>Sequencing of a Wild Apple (Malus baccata) Genome Unravels the Differences Between Cultivated and Wild Apple Species Regarding Disease Resistance and Cold Tolerance.</title>
        <authorList>
            <person name="Chen X."/>
        </authorList>
    </citation>
    <scope>NUCLEOTIDE SEQUENCE [LARGE SCALE GENOMIC DNA]</scope>
    <source>
        <strain evidence="11">cv. Shandingzi</strain>
        <tissue evidence="10">Leaves</tissue>
    </source>
</reference>
<keyword evidence="5" id="KW-0539">Nucleus</keyword>
<dbReference type="InterPro" id="IPR055081">
    <property type="entry name" value="NLP1-9_GAF"/>
</dbReference>
<dbReference type="EMBL" id="VIEB01000677">
    <property type="protein sequence ID" value="TQD83470.1"/>
    <property type="molecule type" value="Genomic_DNA"/>
</dbReference>
<comment type="caution">
    <text evidence="10">The sequence shown here is derived from an EMBL/GenBank/DDBJ whole genome shotgun (WGS) entry which is preliminary data.</text>
</comment>
<dbReference type="InterPro" id="IPR053793">
    <property type="entry name" value="PB1-like"/>
</dbReference>
<keyword evidence="3" id="KW-0238">DNA-binding</keyword>
<dbReference type="Proteomes" id="UP000315295">
    <property type="component" value="Unassembled WGS sequence"/>
</dbReference>
<keyword evidence="11" id="KW-1185">Reference proteome</keyword>
<dbReference type="AlphaFoldDB" id="A0A540LAI4"/>
<dbReference type="Pfam" id="PF02042">
    <property type="entry name" value="RWP-RK"/>
    <property type="match status" value="1"/>
</dbReference>
<keyword evidence="7" id="KW-0472">Membrane</keyword>
<keyword evidence="7" id="KW-1133">Transmembrane helix</keyword>
<accession>A0A540LAI4</accession>
<feature type="transmembrane region" description="Helical" evidence="7">
    <location>
        <begin position="975"/>
        <end position="993"/>
    </location>
</feature>
<evidence type="ECO:0000259" key="8">
    <source>
        <dbReference type="PROSITE" id="PS51519"/>
    </source>
</evidence>
<keyword evidence="2" id="KW-0805">Transcription regulation</keyword>
<dbReference type="Gene3D" id="3.10.20.90">
    <property type="entry name" value="Phosphatidylinositol 3-kinase Catalytic Subunit, Chain A, domain 1"/>
    <property type="match status" value="1"/>
</dbReference>
<dbReference type="PANTHER" id="PTHR32002">
    <property type="entry name" value="PROTEIN NLP8"/>
    <property type="match status" value="1"/>
</dbReference>
<dbReference type="InterPro" id="IPR034891">
    <property type="entry name" value="PB1_NLP"/>
</dbReference>
<dbReference type="SMART" id="SM00666">
    <property type="entry name" value="PB1"/>
    <property type="match status" value="1"/>
</dbReference>
<evidence type="ECO:0000256" key="3">
    <source>
        <dbReference type="ARBA" id="ARBA00023125"/>
    </source>
</evidence>
<keyword evidence="4" id="KW-0804">Transcription</keyword>
<evidence type="ECO:0000256" key="5">
    <source>
        <dbReference type="ARBA" id="ARBA00023242"/>
    </source>
</evidence>
<dbReference type="PANTHER" id="PTHR32002:SF41">
    <property type="entry name" value="PROTEIN NLP8"/>
    <property type="match status" value="1"/>
</dbReference>
<dbReference type="PROSITE" id="PS51519">
    <property type="entry name" value="RWP_RK"/>
    <property type="match status" value="1"/>
</dbReference>
<evidence type="ECO:0000256" key="6">
    <source>
        <dbReference type="SAM" id="MobiDB-lite"/>
    </source>
</evidence>
<evidence type="ECO:0000313" key="11">
    <source>
        <dbReference type="Proteomes" id="UP000315295"/>
    </source>
</evidence>
<evidence type="ECO:0000256" key="1">
    <source>
        <dbReference type="ARBA" id="ARBA00011726"/>
    </source>
</evidence>
<proteinExistence type="predicted"/>
<dbReference type="SUPFAM" id="SSF54277">
    <property type="entry name" value="CAD &amp; PB1 domains"/>
    <property type="match status" value="1"/>
</dbReference>
<keyword evidence="7" id="KW-0812">Transmembrane</keyword>
<organism evidence="10 11">
    <name type="scientific">Malus baccata</name>
    <name type="common">Siberian crab apple</name>
    <name type="synonym">Pyrus baccata</name>
    <dbReference type="NCBI Taxonomy" id="106549"/>
    <lineage>
        <taxon>Eukaryota</taxon>
        <taxon>Viridiplantae</taxon>
        <taxon>Streptophyta</taxon>
        <taxon>Embryophyta</taxon>
        <taxon>Tracheophyta</taxon>
        <taxon>Spermatophyta</taxon>
        <taxon>Magnoliopsida</taxon>
        <taxon>eudicotyledons</taxon>
        <taxon>Gunneridae</taxon>
        <taxon>Pentapetalae</taxon>
        <taxon>rosids</taxon>
        <taxon>fabids</taxon>
        <taxon>Rosales</taxon>
        <taxon>Rosaceae</taxon>
        <taxon>Amygdaloideae</taxon>
        <taxon>Maleae</taxon>
        <taxon>Malus</taxon>
    </lineage>
</organism>
<feature type="region of interest" description="Disordered" evidence="6">
    <location>
        <begin position="836"/>
        <end position="876"/>
    </location>
</feature>
<dbReference type="PROSITE" id="PS51745">
    <property type="entry name" value="PB1"/>
    <property type="match status" value="1"/>
</dbReference>
<dbReference type="GO" id="GO:0003700">
    <property type="term" value="F:DNA-binding transcription factor activity"/>
    <property type="evidence" value="ECO:0007669"/>
    <property type="project" value="InterPro"/>
</dbReference>
<feature type="domain" description="RWP-RK" evidence="8">
    <location>
        <begin position="583"/>
        <end position="669"/>
    </location>
</feature>
<feature type="region of interest" description="Disordered" evidence="6">
    <location>
        <begin position="569"/>
        <end position="599"/>
    </location>
</feature>
<dbReference type="STRING" id="106549.A0A540LAI4"/>
<feature type="compositionally biased region" description="Polar residues" evidence="6">
    <location>
        <begin position="852"/>
        <end position="863"/>
    </location>
</feature>
<feature type="transmembrane region" description="Helical" evidence="7">
    <location>
        <begin position="1025"/>
        <end position="1044"/>
    </location>
</feature>
<dbReference type="GO" id="GO:0003677">
    <property type="term" value="F:DNA binding"/>
    <property type="evidence" value="ECO:0007669"/>
    <property type="project" value="UniProtKB-KW"/>
</dbReference>
<evidence type="ECO:0008006" key="12">
    <source>
        <dbReference type="Google" id="ProtNLM"/>
    </source>
</evidence>
<comment type="subunit">
    <text evidence="1">Homodimers and heterodimers.</text>
</comment>
<feature type="domain" description="PB1" evidence="9">
    <location>
        <begin position="881"/>
        <end position="963"/>
    </location>
</feature>
<evidence type="ECO:0000256" key="2">
    <source>
        <dbReference type="ARBA" id="ARBA00023015"/>
    </source>
</evidence>
<gene>
    <name evidence="10" type="ORF">C1H46_030976</name>
</gene>
<evidence type="ECO:0000313" key="10">
    <source>
        <dbReference type="EMBL" id="TQD83470.1"/>
    </source>
</evidence>
<evidence type="ECO:0000259" key="9">
    <source>
        <dbReference type="PROSITE" id="PS51745"/>
    </source>
</evidence>
<name>A0A540LAI4_MALBA</name>
<sequence>MDYHFSPKDKGNDHWASARAQVENLASFDDGTGNPISEDMFNNISELMNFDTYAGWCSPATTDQIAASLGMPSCPSVTYTPLDALNFVGHNGEQLPGTSGAGTFNVGGSFNCGDKIVFEDVGTPQYGVSTDSNDANDSIVKLNNGSFQQNNVMGMEDYMIYRPPGLSLNEKMLKALSMFKETSGGGILAQLWVPMKHGDQYLLSTCEQPYLLDHILTGYREVSRMFTFSAEEKQGSILGLPGRVFVSKTPEWTSNVNFYNKTEYLRVDYAANHQVRGSIALPIFDFDVESSCCAVLELVSTKEKSNFDTEMEIVCSALQAVNLKTNAPLRLLPQCLSKNQRAALTEINDVLRVICHAHLLPLAMTWIPCCYSEGDDDGIKRVRVKGGFANSDEKCILCIEETACYVNDRRMQGFVHACAEHHLEEGEGIAGKALQSNHPFFINDVKAYNIYEYPLVHHARKYGLNAAVAIRLRSTYTGDDDYILEFFLPVNVKGSTEQQLLLNNLSGTMQRICKSLRTVSEAELVGLGSANTGFQKETSPNIPQRNFQTTLSDSEMNSAENVTFNVFNQRNGGIERDNPPKQAPSGSTRQAEKKRSTAEKNVSLSVLQQYFSGSLKDAAKSIGVCPTTLKRICRQHGISRWPSRKINKVNRSLRKIQTVLDSVQGVEGGLKYDPTTGGFVTTGSIIQEVDAPKNLLFPEKNLLVENSEPVARHPISMPSYNTGESLTVKLEEDGSCVPTSHEKEEKTQSIPFMPQGDSKPIAMDFGSCDPTNHGITPDSKGSYLAKEVNKWGHIQNSLRLDNSDCHFVSQNSSSLVAADEMDMGVHGDDGIVEYNQHSSSSLTDSSNDFGSTMQGYSSSTQSFEEQKHPQVETSTGENGSKIIVKATYKEDTIRFKFEPSLGCLQLYEEVAKRLKLQNGTFQLKYLDDEEEWVMLVSDADLQECLEILDDIGKRCAKFMVRDIPSGVGSSGSSNFLGIGMYAGLATVGIFVIWHTHGFSRVLISVGMAPPVSHNPSSPTGDSLRFSPLIITPVMISMVSLFVLIPTKMFNSPGALSLSEDRSLVPMPHG</sequence>
<feature type="compositionally biased region" description="Low complexity" evidence="6">
    <location>
        <begin position="838"/>
        <end position="851"/>
    </location>
</feature>
<dbReference type="InterPro" id="IPR000270">
    <property type="entry name" value="PB1_dom"/>
</dbReference>
<dbReference type="CDD" id="cd06407">
    <property type="entry name" value="PB1_NLP"/>
    <property type="match status" value="1"/>
</dbReference>
<protein>
    <recommendedName>
        <fullName evidence="12">RWP-RK domain-containing protein</fullName>
    </recommendedName>
</protein>